<gene>
    <name evidence="1" type="ORF">NX778_14815</name>
</gene>
<dbReference type="Pfam" id="PF04393">
    <property type="entry name" value="DUF535"/>
    <property type="match status" value="1"/>
</dbReference>
<organism evidence="1 2">
    <name type="scientific">Massilia terrae</name>
    <dbReference type="NCBI Taxonomy" id="1811224"/>
    <lineage>
        <taxon>Bacteria</taxon>
        <taxon>Pseudomonadati</taxon>
        <taxon>Pseudomonadota</taxon>
        <taxon>Betaproteobacteria</taxon>
        <taxon>Burkholderiales</taxon>
        <taxon>Oxalobacteraceae</taxon>
        <taxon>Telluria group</taxon>
        <taxon>Massilia</taxon>
    </lineage>
</organism>
<reference evidence="1 2" key="1">
    <citation type="submission" date="2022-08" db="EMBL/GenBank/DDBJ databases">
        <title>Reclassification of Massilia species as members of the genera Telluria, Duganella, Pseudoduganella, Mokoshia gen. nov. and Zemynaea gen. nov. using orthogonal and non-orthogonal genome-based approaches.</title>
        <authorList>
            <person name="Bowman J.P."/>
        </authorList>
    </citation>
    <scope>NUCLEOTIDE SEQUENCE [LARGE SCALE GENOMIC DNA]</scope>
    <source>
        <strain evidence="1 2">JCM 31606</strain>
    </source>
</reference>
<dbReference type="EMBL" id="JANUGU010000004">
    <property type="protein sequence ID" value="MCS0659340.1"/>
    <property type="molecule type" value="Genomic_DNA"/>
</dbReference>
<name>A0ABT2CZD3_9BURK</name>
<dbReference type="InterPro" id="IPR007488">
    <property type="entry name" value="DUF535"/>
</dbReference>
<proteinExistence type="predicted"/>
<dbReference type="PANTHER" id="PTHR38785">
    <property type="entry name" value="HOMOLOG OF VIRK"/>
    <property type="match status" value="1"/>
</dbReference>
<sequence>MLMFYLARHSVAARKSYTVFSWAASVARSLRVLRWPAKHRQLCDLPVYQRYIAPDSGGDVFHHLSHRDYLSRHFKPRQRVACVLSHYRFENDTFDDNYKSAIYGGPGLALWEHRQDGQLYSIILRSQQRHLGEGDLHLALYVGDELLHRIGFNWVGGEIAGIGCEIAPFIARNQGRWRDAHTERLFTQFEEIFPHNSPAYFCAAAMQGLAQFARADHIICVKGEQALAFKGGESSYSHAYDKFWDAFGGVRPARDCHVIPVPFQLKPLAEVASKHRKRAIARRTRWQEISDAAYAVLMRHRVAHSMHPVGQQNRALVTDAS</sequence>
<comment type="caution">
    <text evidence="1">The sequence shown here is derived from an EMBL/GenBank/DDBJ whole genome shotgun (WGS) entry which is preliminary data.</text>
</comment>
<keyword evidence="2" id="KW-1185">Reference proteome</keyword>
<evidence type="ECO:0000313" key="1">
    <source>
        <dbReference type="EMBL" id="MCS0659340.1"/>
    </source>
</evidence>
<protein>
    <submittedName>
        <fullName evidence="1">VirK/YbjX family protein</fullName>
    </submittedName>
</protein>
<dbReference type="PANTHER" id="PTHR38785:SF1">
    <property type="entry name" value="HOMOLOG OF VIRK"/>
    <property type="match status" value="1"/>
</dbReference>
<dbReference type="Proteomes" id="UP001204621">
    <property type="component" value="Unassembled WGS sequence"/>
</dbReference>
<evidence type="ECO:0000313" key="2">
    <source>
        <dbReference type="Proteomes" id="UP001204621"/>
    </source>
</evidence>
<accession>A0ABT2CZD3</accession>
<dbReference type="RefSeq" id="WP_258812521.1">
    <property type="nucleotide sequence ID" value="NZ_JANUGU010000004.1"/>
</dbReference>